<proteinExistence type="predicted"/>
<dbReference type="EMBL" id="PVWJ01000096">
    <property type="protein sequence ID" value="PSB01641.1"/>
    <property type="molecule type" value="Genomic_DNA"/>
</dbReference>
<reference evidence="1 2" key="1">
    <citation type="submission" date="2018-02" db="EMBL/GenBank/DDBJ databases">
        <authorList>
            <person name="Cohen D.B."/>
            <person name="Kent A.D."/>
        </authorList>
    </citation>
    <scope>NUCLEOTIDE SEQUENCE [LARGE SCALE GENOMIC DNA]</scope>
    <source>
        <strain evidence="1 2">CCAP 1448/3</strain>
    </source>
</reference>
<dbReference type="RefSeq" id="WP_146131605.1">
    <property type="nucleotide sequence ID" value="NZ_CAWNTC010000125.1"/>
</dbReference>
<dbReference type="AlphaFoldDB" id="A0A2T1C056"/>
<comment type="caution">
    <text evidence="1">The sequence shown here is derived from an EMBL/GenBank/DDBJ whole genome shotgun (WGS) entry which is preliminary data.</text>
</comment>
<protein>
    <submittedName>
        <fullName evidence="1">Uncharacterized protein</fullName>
    </submittedName>
</protein>
<evidence type="ECO:0000313" key="1">
    <source>
        <dbReference type="EMBL" id="PSB01641.1"/>
    </source>
</evidence>
<feature type="non-terminal residue" evidence="1">
    <location>
        <position position="164"/>
    </location>
</feature>
<sequence>MIHIITNGLDRPTLTRILLSYLRAWGCNPVSVDASTIAIDDFAAWDNLLTLPCCVLSIYDPHYVLEWLAESQVQFCWYQFMSPQRQEMIDTLSKMERVRIIGGRVFYVLSERLFKGNSETDAIYVPVMGKVEDWLGVISDRATHPTHRQKLVAKLDAVYGMLAS</sequence>
<reference evidence="1 2" key="2">
    <citation type="submission" date="2018-03" db="EMBL/GenBank/DDBJ databases">
        <title>The ancient ancestry and fast evolution of plastids.</title>
        <authorList>
            <person name="Moore K.R."/>
            <person name="Magnabosco C."/>
            <person name="Momper L."/>
            <person name="Gold D.A."/>
            <person name="Bosak T."/>
            <person name="Fournier G.P."/>
        </authorList>
    </citation>
    <scope>NUCLEOTIDE SEQUENCE [LARGE SCALE GENOMIC DNA]</scope>
    <source>
        <strain evidence="1 2">CCAP 1448/3</strain>
    </source>
</reference>
<keyword evidence="2" id="KW-1185">Reference proteome</keyword>
<dbReference type="Proteomes" id="UP000238762">
    <property type="component" value="Unassembled WGS sequence"/>
</dbReference>
<gene>
    <name evidence="1" type="ORF">C7B64_17345</name>
</gene>
<evidence type="ECO:0000313" key="2">
    <source>
        <dbReference type="Proteomes" id="UP000238762"/>
    </source>
</evidence>
<accession>A0A2T1C056</accession>
<organism evidence="1 2">
    <name type="scientific">Merismopedia glauca CCAP 1448/3</name>
    <dbReference type="NCBI Taxonomy" id="1296344"/>
    <lineage>
        <taxon>Bacteria</taxon>
        <taxon>Bacillati</taxon>
        <taxon>Cyanobacteriota</taxon>
        <taxon>Cyanophyceae</taxon>
        <taxon>Synechococcales</taxon>
        <taxon>Merismopediaceae</taxon>
        <taxon>Merismopedia</taxon>
    </lineage>
</organism>
<name>A0A2T1C056_9CYAN</name>